<protein>
    <submittedName>
        <fullName evidence="1">Uncharacterized protein</fullName>
    </submittedName>
</protein>
<organism evidence="1 2">
    <name type="scientific">Colletotrichum higginsianum (strain IMI 349063)</name>
    <name type="common">Crucifer anthracnose fungus</name>
    <dbReference type="NCBI Taxonomy" id="759273"/>
    <lineage>
        <taxon>Eukaryota</taxon>
        <taxon>Fungi</taxon>
        <taxon>Dikarya</taxon>
        <taxon>Ascomycota</taxon>
        <taxon>Pezizomycotina</taxon>
        <taxon>Sordariomycetes</taxon>
        <taxon>Hypocreomycetidae</taxon>
        <taxon>Glomerellales</taxon>
        <taxon>Glomerellaceae</taxon>
        <taxon>Colletotrichum</taxon>
        <taxon>Colletotrichum destructivum species complex</taxon>
    </lineage>
</organism>
<proteinExistence type="predicted"/>
<name>H1V1F6_COLHI</name>
<dbReference type="HOGENOM" id="CLU_2133333_0_0_1"/>
<reference evidence="2" key="1">
    <citation type="journal article" date="2012" name="Nat. Genet.">
        <title>Lifestyle transitions in plant pathogenic Colletotrichum fungi deciphered by genome and transcriptome analyses.</title>
        <authorList>
            <person name="O'Connell R.J."/>
            <person name="Thon M.R."/>
            <person name="Hacquard S."/>
            <person name="Amyotte S.G."/>
            <person name="Kleemann J."/>
            <person name="Torres M.F."/>
            <person name="Damm U."/>
            <person name="Buiate E.A."/>
            <person name="Epstein L."/>
            <person name="Alkan N."/>
            <person name="Altmueller J."/>
            <person name="Alvarado-Balderrama L."/>
            <person name="Bauser C.A."/>
            <person name="Becker C."/>
            <person name="Birren B.W."/>
            <person name="Chen Z."/>
            <person name="Choi J."/>
            <person name="Crouch J.A."/>
            <person name="Duvick J.P."/>
            <person name="Farman M.A."/>
            <person name="Gan P."/>
            <person name="Heiman D."/>
            <person name="Henrissat B."/>
            <person name="Howard R.J."/>
            <person name="Kabbage M."/>
            <person name="Koch C."/>
            <person name="Kracher B."/>
            <person name="Kubo Y."/>
            <person name="Law A.D."/>
            <person name="Lebrun M.-H."/>
            <person name="Lee Y.-H."/>
            <person name="Miyara I."/>
            <person name="Moore N."/>
            <person name="Neumann U."/>
            <person name="Nordstroem K."/>
            <person name="Panaccione D.G."/>
            <person name="Panstruga R."/>
            <person name="Place M."/>
            <person name="Proctor R.H."/>
            <person name="Prusky D."/>
            <person name="Rech G."/>
            <person name="Reinhardt R."/>
            <person name="Rollins J.A."/>
            <person name="Rounsley S."/>
            <person name="Schardl C.L."/>
            <person name="Schwartz D.C."/>
            <person name="Shenoy N."/>
            <person name="Shirasu K."/>
            <person name="Sikhakolli U.R."/>
            <person name="Stueber K."/>
            <person name="Sukno S.A."/>
            <person name="Sweigard J.A."/>
            <person name="Takano Y."/>
            <person name="Takahara H."/>
            <person name="Trail F."/>
            <person name="van der Does H.C."/>
            <person name="Voll L.M."/>
            <person name="Will I."/>
            <person name="Young S."/>
            <person name="Zeng Q."/>
            <person name="Zhang J."/>
            <person name="Zhou S."/>
            <person name="Dickman M.B."/>
            <person name="Schulze-Lefert P."/>
            <person name="Ver Loren van Themaat E."/>
            <person name="Ma L.-J."/>
            <person name="Vaillancourt L.J."/>
        </authorList>
    </citation>
    <scope>NUCLEOTIDE SEQUENCE [LARGE SCALE GENOMIC DNA]</scope>
    <source>
        <strain evidence="2">IMI 349063</strain>
    </source>
</reference>
<sequence>MISRGIYIQSQTKNTRYRIGRPGPPSRHRKLHVKVFGPSGPSILCTAEVVFTPCPGHAGPSHRGPACRQLQQRPGPVRHGQFAATTFLLYQVSQPLTRYRRGRRGRSRHRQPG</sequence>
<evidence type="ECO:0000313" key="2">
    <source>
        <dbReference type="Proteomes" id="UP000007174"/>
    </source>
</evidence>
<dbReference type="EMBL" id="CACQ02000997">
    <property type="protein sequence ID" value="CCF34058.1"/>
    <property type="molecule type" value="Genomic_DNA"/>
</dbReference>
<gene>
    <name evidence="1" type="ORF">CH063_06132</name>
</gene>
<dbReference type="AlphaFoldDB" id="H1V1F6"/>
<accession>H1V1F6</accession>
<evidence type="ECO:0000313" key="1">
    <source>
        <dbReference type="EMBL" id="CCF34058.1"/>
    </source>
</evidence>
<dbReference type="Proteomes" id="UP000007174">
    <property type="component" value="Unassembled WGS sequence"/>
</dbReference>